<keyword evidence="3" id="KW-1185">Reference proteome</keyword>
<evidence type="ECO:0000256" key="1">
    <source>
        <dbReference type="ARBA" id="ARBA00038158"/>
    </source>
</evidence>
<evidence type="ECO:0000313" key="2">
    <source>
        <dbReference type="EMBL" id="KAF6831670.1"/>
    </source>
</evidence>
<dbReference type="OrthoDB" id="2013972at2759"/>
<keyword evidence="2" id="KW-0489">Methyltransferase</keyword>
<dbReference type="Gene3D" id="3.40.50.150">
    <property type="entry name" value="Vaccinia Virus protein VP39"/>
    <property type="match status" value="1"/>
</dbReference>
<keyword evidence="2" id="KW-0808">Transferase</keyword>
<dbReference type="CDD" id="cd02440">
    <property type="entry name" value="AdoMet_MTases"/>
    <property type="match status" value="1"/>
</dbReference>
<evidence type="ECO:0000313" key="3">
    <source>
        <dbReference type="Proteomes" id="UP000639643"/>
    </source>
</evidence>
<dbReference type="SUPFAM" id="SSF53335">
    <property type="entry name" value="S-adenosyl-L-methionine-dependent methyltransferases"/>
    <property type="match status" value="1"/>
</dbReference>
<dbReference type="GO" id="GO:0008168">
    <property type="term" value="F:methyltransferase activity"/>
    <property type="evidence" value="ECO:0007669"/>
    <property type="project" value="UniProtKB-KW"/>
</dbReference>
<dbReference type="InterPro" id="IPR029063">
    <property type="entry name" value="SAM-dependent_MTases_sf"/>
</dbReference>
<dbReference type="PANTHER" id="PTHR43591:SF31">
    <property type="entry name" value="LAEA-LIKE, PUTATIVE (AFU_ORTHOLOGUE AFUA_8G01930)-RELATED"/>
    <property type="match status" value="1"/>
</dbReference>
<dbReference type="Pfam" id="PF13489">
    <property type="entry name" value="Methyltransf_23"/>
    <property type="match status" value="1"/>
</dbReference>
<protein>
    <submittedName>
        <fullName evidence="2">Methyltransferase domain-containing protein</fullName>
    </submittedName>
</protein>
<dbReference type="PANTHER" id="PTHR43591">
    <property type="entry name" value="METHYLTRANSFERASE"/>
    <property type="match status" value="1"/>
</dbReference>
<dbReference type="EMBL" id="WIGM01000255">
    <property type="protein sequence ID" value="KAF6831670.1"/>
    <property type="molecule type" value="Genomic_DNA"/>
</dbReference>
<dbReference type="GO" id="GO:0032259">
    <property type="term" value="P:methylation"/>
    <property type="evidence" value="ECO:0007669"/>
    <property type="project" value="UniProtKB-KW"/>
</dbReference>
<proteinExistence type="inferred from homology"/>
<comment type="similarity">
    <text evidence="1">Belongs to the methyltransferase superfamily. LaeA methyltransferase family.</text>
</comment>
<dbReference type="AlphaFoldDB" id="A0A8H6KHY1"/>
<comment type="caution">
    <text evidence="2">The sequence shown here is derived from an EMBL/GenBank/DDBJ whole genome shotgun (WGS) entry which is preliminary data.</text>
</comment>
<sequence length="246" mass="27988">MWLLTLDDRLGVSPPCKEGSKVGRVLDVGTGTGIWALNFGDEHPEAEVLGNDLSAVEPCFVPPNVTFEVDDLEEEWTFSRPFDFIHSRVMSSSIDDWKLYLRRCYDNLTPGGYIELQEIDLFAKSDDDTLKPDSAMMKLCNLLYDASVKFGRPYMSIPTLKGLLEETGFVDVTMDVYKWPSNGWPKEPRYKELGLWQHENMMAGIEGFTIAPFTRALGWSPMEVQVFLAEVRKDMKDRSIHAYSPV</sequence>
<accession>A0A8H6KHY1</accession>
<dbReference type="Proteomes" id="UP000639643">
    <property type="component" value="Unassembled WGS sequence"/>
</dbReference>
<organism evidence="2 3">
    <name type="scientific">Colletotrichum musicola</name>
    <dbReference type="NCBI Taxonomy" id="2175873"/>
    <lineage>
        <taxon>Eukaryota</taxon>
        <taxon>Fungi</taxon>
        <taxon>Dikarya</taxon>
        <taxon>Ascomycota</taxon>
        <taxon>Pezizomycotina</taxon>
        <taxon>Sordariomycetes</taxon>
        <taxon>Hypocreomycetidae</taxon>
        <taxon>Glomerellales</taxon>
        <taxon>Glomerellaceae</taxon>
        <taxon>Colletotrichum</taxon>
        <taxon>Colletotrichum orchidearum species complex</taxon>
    </lineage>
</organism>
<gene>
    <name evidence="2" type="ORF">CMUS01_07253</name>
</gene>
<reference evidence="2" key="1">
    <citation type="journal article" date="2020" name="Phytopathology">
        <title>Genome Sequence Resources of Colletotrichum truncatum, C. plurivorum, C. musicola, and C. sojae: Four Species Pathogenic to Soybean (Glycine max).</title>
        <authorList>
            <person name="Rogerio F."/>
            <person name="Boufleur T.R."/>
            <person name="Ciampi-Guillardi M."/>
            <person name="Sukno S.A."/>
            <person name="Thon M.R."/>
            <person name="Massola Junior N.S."/>
            <person name="Baroncelli R."/>
        </authorList>
    </citation>
    <scope>NUCLEOTIDE SEQUENCE</scope>
    <source>
        <strain evidence="2">LFN0074</strain>
    </source>
</reference>
<name>A0A8H6KHY1_9PEZI</name>